<evidence type="ECO:0000259" key="4">
    <source>
        <dbReference type="PROSITE" id="PS50157"/>
    </source>
</evidence>
<dbReference type="PROSITE" id="PS50157">
    <property type="entry name" value="ZINC_FINGER_C2H2_2"/>
    <property type="match status" value="1"/>
</dbReference>
<feature type="compositionally biased region" description="Pro residues" evidence="3">
    <location>
        <begin position="120"/>
        <end position="130"/>
    </location>
</feature>
<feature type="compositionally biased region" description="Low complexity" evidence="3">
    <location>
        <begin position="107"/>
        <end position="119"/>
    </location>
</feature>
<protein>
    <recommendedName>
        <fullName evidence="4">C2H2-type domain-containing protein</fullName>
    </recommendedName>
</protein>
<feature type="compositionally biased region" description="Polar residues" evidence="3">
    <location>
        <begin position="1017"/>
        <end position="1027"/>
    </location>
</feature>
<dbReference type="InterPro" id="IPR013087">
    <property type="entry name" value="Znf_C2H2_type"/>
</dbReference>
<feature type="compositionally biased region" description="Low complexity" evidence="3">
    <location>
        <begin position="1005"/>
        <end position="1016"/>
    </location>
</feature>
<organism evidence="5 6">
    <name type="scientific">Bondarzewia mesenterica</name>
    <dbReference type="NCBI Taxonomy" id="1095465"/>
    <lineage>
        <taxon>Eukaryota</taxon>
        <taxon>Fungi</taxon>
        <taxon>Dikarya</taxon>
        <taxon>Basidiomycota</taxon>
        <taxon>Agaricomycotina</taxon>
        <taxon>Agaricomycetes</taxon>
        <taxon>Russulales</taxon>
        <taxon>Bondarzewiaceae</taxon>
        <taxon>Bondarzewia</taxon>
    </lineage>
</organism>
<dbReference type="GO" id="GO:0008270">
    <property type="term" value="F:zinc ion binding"/>
    <property type="evidence" value="ECO:0007669"/>
    <property type="project" value="UniProtKB-KW"/>
</dbReference>
<dbReference type="OrthoDB" id="3199698at2759"/>
<evidence type="ECO:0000256" key="2">
    <source>
        <dbReference type="SAM" id="Coils"/>
    </source>
</evidence>
<sequence>MPLSCTHSLCSPIVDLNLPLAPAFYVAGETIHAMLHAFRSKRIQTSSALLMPPPRKKLFKPRRFLCKQGTSIACRRGFVSTGGLTQHRNTAHPYLTHAQAAPRILNPLAQDPPAQDPLAQDPPPSPPPSPHDIRLSWKRSLMKAIFLNLRSSVIAGCTTRCLMVSSVVNSYIFRQGLALQLGIPINADENDLPPGMPPPPYAGAADPTSWTPFHDRPQFELADFLFPSQNPSEEPPFASHTDLYSTIDSIKFGEVPWQSFTVRYTGIFPNGEAPPWMLGNYNVWFRDPRVLLHNQLGNPDYKGSIDYAAVKVFDDDGQREWTGYMMGNWAWQQSDEIAKDDMTHGAMFVPVIVGSDKTTRSPCALRCCITRRIPRYPKEQYTNDATFRKFRRQLCHTSLTTIFGSLHPGMMTPEIVLCPDGHRRRVIYSLGPYIADYLKQVMLACIVSGWCPRCDAHSDNLDGGGVARSHGHTRLLMQTHDTKVLWNEYGIIDNVLPFTANFPRADIHQLITFDILHQVIKGTFKDHLVAWVGQYLAVVHSAADAAAIMADIDRRKLHFLILCTISDIQCLRYSIAAVPSFPGLRHFPEGRGFKQWTGDDLKVLMKVYLPAIVGHVPPEMVRAMSAFMEFCYLVRHAVINEATLDAIDDMLARFHASRVIFQQTGVRLNGFSLPRQHSLSHYRGLIEDFGAPNGLCSSITESKHIKAIKEPWCRSSHFNALGQMLVTNQRLDKLAACRGDFDVRGMLNSPCLPSDIQTYEIPVPIPPPPHYLADADQDALDGPRVQATVTLVKTKARGYPKHVHALATYLEYPELPGLIRCFLFDQLYPDTPLPASDIDITECPMFNGCIAVVHSAQAIFYSPSDLAGVGGMHQQCIRSLPSWWKGPPRRDCIFAEKDATLHVQYKPGWKASLIDQGETRPSASVLSFLRDDFKALGLTSQQPKSQNVFKANAGTPGTLELFWDTEHPIIISDSARLKMRKISHELLVSRNTMVPLAARIASTSTTLSASQSASQAVSGPSTTKNHVLTHTLPAKPSVDSIRLPSSSHTTPPASPDITHNLPPIPPPPTSAQTDLVASLRLELELSKTRLAEERAARERAVKDSHELEERCRMAEARERSLLSELRTRPTGPTVKSEPTEMGSLSVGVADANLRGELERLRATQATVLERLTRMGSSESQSDIMAALASVERRLSESASQLREAYKSIEAEIFSRRGAESQLKQEQTRHAQLMNDIERECKEPFVVPALLEAFVNLSQLTDMMVD</sequence>
<accession>A0A4S4LQZ3</accession>
<dbReference type="InterPro" id="IPR041078">
    <property type="entry name" value="Plavaka"/>
</dbReference>
<keyword evidence="6" id="KW-1185">Reference proteome</keyword>
<dbReference type="Proteomes" id="UP000310158">
    <property type="component" value="Unassembled WGS sequence"/>
</dbReference>
<feature type="region of interest" description="Disordered" evidence="3">
    <location>
        <begin position="107"/>
        <end position="134"/>
    </location>
</feature>
<keyword evidence="1" id="KW-0479">Metal-binding</keyword>
<feature type="coiled-coil region" evidence="2">
    <location>
        <begin position="1191"/>
        <end position="1242"/>
    </location>
</feature>
<feature type="region of interest" description="Disordered" evidence="3">
    <location>
        <begin position="1035"/>
        <end position="1054"/>
    </location>
</feature>
<proteinExistence type="predicted"/>
<keyword evidence="1" id="KW-0862">Zinc</keyword>
<feature type="region of interest" description="Disordered" evidence="3">
    <location>
        <begin position="1005"/>
        <end position="1027"/>
    </location>
</feature>
<keyword evidence="2" id="KW-0175">Coiled coil</keyword>
<feature type="coiled-coil region" evidence="2">
    <location>
        <begin position="1090"/>
        <end position="1117"/>
    </location>
</feature>
<gene>
    <name evidence="5" type="ORF">EW146_g5607</name>
</gene>
<evidence type="ECO:0000313" key="5">
    <source>
        <dbReference type="EMBL" id="THH14772.1"/>
    </source>
</evidence>
<reference evidence="5 6" key="1">
    <citation type="submission" date="2019-02" db="EMBL/GenBank/DDBJ databases">
        <title>Genome sequencing of the rare red list fungi Bondarzewia mesenterica.</title>
        <authorList>
            <person name="Buettner E."/>
            <person name="Kellner H."/>
        </authorList>
    </citation>
    <scope>NUCLEOTIDE SEQUENCE [LARGE SCALE GENOMIC DNA]</scope>
    <source>
        <strain evidence="5 6">DSM 108281</strain>
    </source>
</reference>
<dbReference type="Pfam" id="PF18759">
    <property type="entry name" value="Plavaka"/>
    <property type="match status" value="2"/>
</dbReference>
<evidence type="ECO:0000256" key="1">
    <source>
        <dbReference type="PROSITE-ProRule" id="PRU00042"/>
    </source>
</evidence>
<feature type="domain" description="C2H2-type" evidence="4">
    <location>
        <begin position="64"/>
        <end position="102"/>
    </location>
</feature>
<comment type="caution">
    <text evidence="5">The sequence shown here is derived from an EMBL/GenBank/DDBJ whole genome shotgun (WGS) entry which is preliminary data.</text>
</comment>
<keyword evidence="1" id="KW-0863">Zinc-finger</keyword>
<evidence type="ECO:0000313" key="6">
    <source>
        <dbReference type="Proteomes" id="UP000310158"/>
    </source>
</evidence>
<evidence type="ECO:0000256" key="3">
    <source>
        <dbReference type="SAM" id="MobiDB-lite"/>
    </source>
</evidence>
<name>A0A4S4LQZ3_9AGAM</name>
<dbReference type="EMBL" id="SGPL01000251">
    <property type="protein sequence ID" value="THH14772.1"/>
    <property type="molecule type" value="Genomic_DNA"/>
</dbReference>
<dbReference type="AlphaFoldDB" id="A0A4S4LQZ3"/>